<keyword evidence="11" id="KW-0675">Receptor</keyword>
<dbReference type="InterPro" id="IPR036719">
    <property type="entry name" value="Neuro-gated_channel_TM_sf"/>
</dbReference>
<keyword evidence="9 25" id="KW-0472">Membrane</keyword>
<keyword evidence="10" id="KW-1015">Disulfide bond</keyword>
<dbReference type="SUPFAM" id="SSF90112">
    <property type="entry name" value="Neurotransmitter-gated ion-channel transmembrane pore"/>
    <property type="match status" value="1"/>
</dbReference>
<dbReference type="PRINTS" id="PR00252">
    <property type="entry name" value="NRIONCHANNEL"/>
</dbReference>
<feature type="transmembrane region" description="Helical" evidence="25">
    <location>
        <begin position="270"/>
        <end position="290"/>
    </location>
</feature>
<evidence type="ECO:0000256" key="12">
    <source>
        <dbReference type="ARBA" id="ARBA00023173"/>
    </source>
</evidence>
<keyword evidence="15" id="KW-0628">Postsynaptic cell membrane</keyword>
<dbReference type="InterPro" id="IPR002289">
    <property type="entry name" value="GABAAb_rcpt"/>
</dbReference>
<dbReference type="InterPro" id="IPR006028">
    <property type="entry name" value="GABAA/Glycine_rcpt"/>
</dbReference>
<evidence type="ECO:0000256" key="17">
    <source>
        <dbReference type="ARBA" id="ARBA00023303"/>
    </source>
</evidence>
<dbReference type="InterPro" id="IPR006202">
    <property type="entry name" value="Neur_chan_lig-bd"/>
</dbReference>
<evidence type="ECO:0000256" key="2">
    <source>
        <dbReference type="ARBA" id="ARBA00022448"/>
    </source>
</evidence>
<evidence type="ECO:0000256" key="14">
    <source>
        <dbReference type="ARBA" id="ARBA00023214"/>
    </source>
</evidence>
<keyword evidence="2 25" id="KW-0813">Transport</keyword>
<keyword evidence="5" id="KW-0732">Signal</keyword>
<dbReference type="InterPro" id="IPR038050">
    <property type="entry name" value="Neuro_actylchol_rec"/>
</dbReference>
<dbReference type="PROSITE" id="PS00236">
    <property type="entry name" value="NEUROTR_ION_CHANNEL"/>
    <property type="match status" value="1"/>
</dbReference>
<evidence type="ECO:0000256" key="11">
    <source>
        <dbReference type="ARBA" id="ARBA00023170"/>
    </source>
</evidence>
<dbReference type="FunFam" id="1.20.58.390:FF:000145">
    <property type="entry name" value="Predicted protein"/>
    <property type="match status" value="1"/>
</dbReference>
<evidence type="ECO:0000256" key="22">
    <source>
        <dbReference type="ARBA" id="ARBA00064898"/>
    </source>
</evidence>
<dbReference type="InterPro" id="IPR018000">
    <property type="entry name" value="Neurotransmitter_ion_chnl_CS"/>
</dbReference>
<comment type="caution">
    <text evidence="25">Lacks conserved residue(s) required for the propagation of feature annotation.</text>
</comment>
<evidence type="ECO:0000256" key="23">
    <source>
        <dbReference type="ARBA" id="ARBA00070417"/>
    </source>
</evidence>
<evidence type="ECO:0000256" key="21">
    <source>
        <dbReference type="ARBA" id="ARBA00061437"/>
    </source>
</evidence>
<dbReference type="GO" id="GO:0016324">
    <property type="term" value="C:apical plasma membrane"/>
    <property type="evidence" value="ECO:0007669"/>
    <property type="project" value="UniProtKB-SubCell"/>
</dbReference>
<dbReference type="OrthoDB" id="8890589at2759"/>
<feature type="domain" description="Neurotransmitter-gated ion-channel ligand-binding" evidence="26">
    <location>
        <begin position="39"/>
        <end position="236"/>
    </location>
</feature>
<evidence type="ECO:0000256" key="18">
    <source>
        <dbReference type="ARBA" id="ARBA00024167"/>
    </source>
</evidence>
<dbReference type="NCBIfam" id="TIGR00860">
    <property type="entry name" value="LIC"/>
    <property type="match status" value="1"/>
</dbReference>
<comment type="subcellular location">
    <subcellularLocation>
        <location evidence="1">Apical cell membrane</location>
        <topology evidence="1">Multi-pass membrane protein</topology>
    </subcellularLocation>
    <subcellularLocation>
        <location evidence="19">Postsynaptic cell membrane</location>
        <topology evidence="19">Multi-pass membrane protein</topology>
    </subcellularLocation>
</comment>
<evidence type="ECO:0000256" key="24">
    <source>
        <dbReference type="ARBA" id="ARBA00079775"/>
    </source>
</evidence>
<keyword evidence="7" id="KW-0770">Synapse</keyword>
<dbReference type="PANTHER" id="PTHR18945">
    <property type="entry name" value="NEUROTRANSMITTER GATED ION CHANNEL"/>
    <property type="match status" value="1"/>
</dbReference>
<gene>
    <name evidence="28" type="primary">GABRB3</name>
    <name evidence="28" type="ORF">BLAG_LOCUS15272</name>
</gene>
<dbReference type="Proteomes" id="UP000838412">
    <property type="component" value="Chromosome 3"/>
</dbReference>
<dbReference type="InterPro" id="IPR006201">
    <property type="entry name" value="Neur_channel"/>
</dbReference>
<protein>
    <recommendedName>
        <fullName evidence="23">Gamma-aminobutyric acid receptor subunit pi</fullName>
    </recommendedName>
    <alternativeName>
        <fullName evidence="24">GABA(A) receptor subunit pi</fullName>
    </alternativeName>
</protein>
<evidence type="ECO:0000256" key="15">
    <source>
        <dbReference type="ARBA" id="ARBA00023257"/>
    </source>
</evidence>
<evidence type="ECO:0000256" key="13">
    <source>
        <dbReference type="ARBA" id="ARBA00023180"/>
    </source>
</evidence>
<keyword evidence="29" id="KW-1185">Reference proteome</keyword>
<reference evidence="28" key="1">
    <citation type="submission" date="2022-01" db="EMBL/GenBank/DDBJ databases">
        <authorList>
            <person name="Braso-Vives M."/>
        </authorList>
    </citation>
    <scope>NUCLEOTIDE SEQUENCE</scope>
</reference>
<evidence type="ECO:0000256" key="7">
    <source>
        <dbReference type="ARBA" id="ARBA00023018"/>
    </source>
</evidence>
<dbReference type="GO" id="GO:0045211">
    <property type="term" value="C:postsynaptic membrane"/>
    <property type="evidence" value="ECO:0007669"/>
    <property type="project" value="UniProtKB-SubCell"/>
</dbReference>
<organism evidence="28 29">
    <name type="scientific">Branchiostoma lanceolatum</name>
    <name type="common">Common lancelet</name>
    <name type="synonym">Amphioxus lanceolatum</name>
    <dbReference type="NCBI Taxonomy" id="7740"/>
    <lineage>
        <taxon>Eukaryota</taxon>
        <taxon>Metazoa</taxon>
        <taxon>Chordata</taxon>
        <taxon>Cephalochordata</taxon>
        <taxon>Leptocardii</taxon>
        <taxon>Amphioxiformes</taxon>
        <taxon>Branchiostomatidae</taxon>
        <taxon>Branchiostoma</taxon>
    </lineage>
</organism>
<sequence>MSWESIIRWRESTIFILIFGVLQTCFSQGAPTLESLLVSRGYDRFLRPSFGGPPVQVDMSMTISSIDQISEVNMDYTITVFLRQYWRDERLAFAGSNHSLSLDGRLAEKLWVPDTFIPNAKESFLHKVTVDNKLIRLFPDGGILYGMRITAKAECNMDLKKYPMDSQNCTLGFESYGYKTEDIRFRWKAGNASIYGVESLQLQQFKIGSYDVINGMATYESGDYSNVKFCFLLHRQAFYFIFQTYIPSLLLVVLSWVGFWINAEAVPARVALGITTVLTMTTLIGGARATMPKISYIKAIDVYLITCFLFTFAALVEYAAVNFRSSIKKMKEAKRKMATEKKCRNKIRANMTGLHCVDEQENNHEMRHTILDIDMADDGTAGQGARMDGQRLRRTTSKKIGVTFANGVRHLVRSVSQVQMVRADVASIDRYSRWGFPLCFLLFNLSYFLHYTEPWQGWLT</sequence>
<dbReference type="SUPFAM" id="SSF63712">
    <property type="entry name" value="Nicotinic receptor ligand binding domain-like"/>
    <property type="match status" value="1"/>
</dbReference>
<feature type="transmembrane region" description="Helical" evidence="25">
    <location>
        <begin position="302"/>
        <end position="321"/>
    </location>
</feature>
<evidence type="ECO:0000256" key="9">
    <source>
        <dbReference type="ARBA" id="ARBA00023136"/>
    </source>
</evidence>
<keyword evidence="13" id="KW-0325">Glycoprotein</keyword>
<name>A0A8J9ZKT0_BRALA</name>
<comment type="subunit">
    <text evidence="22">Heteropentamer, formed by a combination of alpha (GABRA1-6), beta (GABRB1-3), gamma (GABRG1-3), delta (GABRD), epsilon (GABRE), rho (GABRR1-3), pi (GABRP) and theta (GABRQ) chains, each subunit exhibiting distinct physiological and pharmacological properties.</text>
</comment>
<dbReference type="FunFam" id="2.70.170.10:FF:000011">
    <property type="entry name" value="Gamma-aminobutyric acid receptor subunit pi isoform X1"/>
    <property type="match status" value="1"/>
</dbReference>
<dbReference type="Gene3D" id="1.20.58.390">
    <property type="entry name" value="Neurotransmitter-gated ion-channel transmembrane domain"/>
    <property type="match status" value="1"/>
</dbReference>
<evidence type="ECO:0000256" key="8">
    <source>
        <dbReference type="ARBA" id="ARBA00023065"/>
    </source>
</evidence>
<dbReference type="AlphaFoldDB" id="A0A8J9ZKT0"/>
<dbReference type="PRINTS" id="PR01160">
    <property type="entry name" value="GABAARBETA"/>
</dbReference>
<evidence type="ECO:0000256" key="25">
    <source>
        <dbReference type="RuleBase" id="RU000687"/>
    </source>
</evidence>
<keyword evidence="4 25" id="KW-0812">Transmembrane</keyword>
<evidence type="ECO:0000256" key="5">
    <source>
        <dbReference type="ARBA" id="ARBA00022729"/>
    </source>
</evidence>
<keyword evidence="16" id="KW-1071">Ligand-gated ion channel</keyword>
<evidence type="ECO:0000256" key="1">
    <source>
        <dbReference type="ARBA" id="ARBA00004424"/>
    </source>
</evidence>
<comment type="catalytic activity">
    <reaction evidence="18">
        <text>chloride(in) = chloride(out)</text>
        <dbReference type="Rhea" id="RHEA:29823"/>
        <dbReference type="ChEBI" id="CHEBI:17996"/>
    </reaction>
</comment>
<accession>A0A8J9ZKT0</accession>
<evidence type="ECO:0000259" key="26">
    <source>
        <dbReference type="Pfam" id="PF02931"/>
    </source>
</evidence>
<keyword evidence="14" id="KW-0868">Chloride</keyword>
<feature type="domain" description="Neurotransmitter-gated ion-channel transmembrane" evidence="27">
    <location>
        <begin position="244"/>
        <end position="448"/>
    </location>
</feature>
<keyword evidence="12" id="KW-0869">Chloride channel</keyword>
<dbReference type="InterPro" id="IPR006029">
    <property type="entry name" value="Neurotrans-gated_channel_TM"/>
</dbReference>
<dbReference type="CDD" id="cd19049">
    <property type="entry name" value="LGIC_TM_anion"/>
    <property type="match status" value="1"/>
</dbReference>
<evidence type="ECO:0000256" key="6">
    <source>
        <dbReference type="ARBA" id="ARBA00022989"/>
    </source>
</evidence>
<dbReference type="InterPro" id="IPR036734">
    <property type="entry name" value="Neur_chan_lig-bd_sf"/>
</dbReference>
<dbReference type="EMBL" id="OV696688">
    <property type="protein sequence ID" value="CAH1257292.1"/>
    <property type="molecule type" value="Genomic_DNA"/>
</dbReference>
<evidence type="ECO:0000313" key="29">
    <source>
        <dbReference type="Proteomes" id="UP000838412"/>
    </source>
</evidence>
<dbReference type="Gene3D" id="2.70.170.10">
    <property type="entry name" value="Neurotransmitter-gated ion-channel ligand-binding domain"/>
    <property type="match status" value="1"/>
</dbReference>
<dbReference type="PRINTS" id="PR00253">
    <property type="entry name" value="GABAARECEPTR"/>
</dbReference>
<evidence type="ECO:0000256" key="19">
    <source>
        <dbReference type="ARBA" id="ARBA00034104"/>
    </source>
</evidence>
<proteinExistence type="inferred from homology"/>
<evidence type="ECO:0000256" key="10">
    <source>
        <dbReference type="ARBA" id="ARBA00023157"/>
    </source>
</evidence>
<dbReference type="GO" id="GO:0034707">
    <property type="term" value="C:chloride channel complex"/>
    <property type="evidence" value="ECO:0007669"/>
    <property type="project" value="UniProtKB-KW"/>
</dbReference>
<keyword evidence="17 25" id="KW-0407">Ion channel</keyword>
<evidence type="ECO:0000256" key="16">
    <source>
        <dbReference type="ARBA" id="ARBA00023286"/>
    </source>
</evidence>
<evidence type="ECO:0000256" key="3">
    <source>
        <dbReference type="ARBA" id="ARBA00022475"/>
    </source>
</evidence>
<dbReference type="CDD" id="cd18990">
    <property type="entry name" value="LGIC_ECD_GABAAR"/>
    <property type="match status" value="1"/>
</dbReference>
<dbReference type="Pfam" id="PF02932">
    <property type="entry name" value="Neur_chan_memb"/>
    <property type="match status" value="1"/>
</dbReference>
<dbReference type="GO" id="GO:0004890">
    <property type="term" value="F:GABA-A receptor activity"/>
    <property type="evidence" value="ECO:0007669"/>
    <property type="project" value="InterPro"/>
</dbReference>
<comment type="similarity">
    <text evidence="21">Belongs to the ligand-gated ion channel (TC 1.A.9) family. Gamma-aminobutyric acid receptor (TC 1.A.9.5) subfamily. GABRP sub-subfamily.</text>
</comment>
<dbReference type="Pfam" id="PF02931">
    <property type="entry name" value="Neur_chan_LBD"/>
    <property type="match status" value="1"/>
</dbReference>
<evidence type="ECO:0000259" key="27">
    <source>
        <dbReference type="Pfam" id="PF02932"/>
    </source>
</evidence>
<evidence type="ECO:0000313" key="28">
    <source>
        <dbReference type="EMBL" id="CAH1257292.1"/>
    </source>
</evidence>
<evidence type="ECO:0000256" key="20">
    <source>
        <dbReference type="ARBA" id="ARBA00059554"/>
    </source>
</evidence>
<keyword evidence="3" id="KW-1003">Cell membrane</keyword>
<feature type="transmembrane region" description="Helical" evidence="25">
    <location>
        <begin position="237"/>
        <end position="263"/>
    </location>
</feature>
<keyword evidence="8 25" id="KW-0406">Ion transport</keyword>
<evidence type="ECO:0000256" key="4">
    <source>
        <dbReference type="ARBA" id="ARBA00022692"/>
    </source>
</evidence>
<dbReference type="GO" id="GO:0022851">
    <property type="term" value="F:GABA-gated chloride ion channel activity"/>
    <property type="evidence" value="ECO:0007669"/>
    <property type="project" value="UniProtKB-ARBA"/>
</dbReference>
<comment type="function">
    <text evidence="20">Pi subunit of the heteropentameric ligand-gated chloride channel gated by gamma-aminobutyric acid (GABA). GABA-gated chloride channels, also named GABA(A) receptors (GABAAR), consist of five subunits arranged around a central pore and contain GABA active binding site(s) located at the alpha and beta subunit interfaces. When activated by GABA, GABAARs selectively allow the flow of chloride anions across the cell membrane down their electrochemical gradient. Pi-containing GABAARs are mostly located in peripheral tissues. In the uterus, pi subunits modulate uterus contraction by altering the sensitivity of GABAARs to pregnanolone. In the lungs, pi-containing GABAARs contribute to pulmonary fluid transport via luminal secretion of chloride.</text>
</comment>
<keyword evidence="6 25" id="KW-1133">Transmembrane helix</keyword>